<accession>A0A4Q5N517</accession>
<dbReference type="RefSeq" id="WP_130102580.1">
    <property type="nucleotide sequence ID" value="NZ_SDWW01000021.1"/>
</dbReference>
<evidence type="ECO:0000259" key="3">
    <source>
        <dbReference type="Pfam" id="PF13280"/>
    </source>
</evidence>
<feature type="compositionally biased region" description="Basic and acidic residues" evidence="1">
    <location>
        <begin position="245"/>
        <end position="257"/>
    </location>
</feature>
<gene>
    <name evidence="4" type="ORF">EUA98_10205</name>
</gene>
<dbReference type="OrthoDB" id="3171994at2"/>
<dbReference type="InterPro" id="IPR051534">
    <property type="entry name" value="CBASS_pafABC_assoc_protein"/>
</dbReference>
<dbReference type="AlphaFoldDB" id="A0A4Q5N517"/>
<proteinExistence type="predicted"/>
<dbReference type="PROSITE" id="PS52050">
    <property type="entry name" value="WYL"/>
    <property type="match status" value="1"/>
</dbReference>
<protein>
    <submittedName>
        <fullName evidence="4">WYL domain-containing protein</fullName>
    </submittedName>
</protein>
<feature type="region of interest" description="Disordered" evidence="1">
    <location>
        <begin position="217"/>
        <end position="257"/>
    </location>
</feature>
<evidence type="ECO:0000259" key="2">
    <source>
        <dbReference type="Pfam" id="PF08279"/>
    </source>
</evidence>
<name>A0A4Q5N517_9MICO</name>
<dbReference type="InterPro" id="IPR036390">
    <property type="entry name" value="WH_DNA-bd_sf"/>
</dbReference>
<comment type="caution">
    <text evidence="4">The sequence shown here is derived from an EMBL/GenBank/DDBJ whole genome shotgun (WGS) entry which is preliminary data.</text>
</comment>
<sequence length="257" mass="27710">MNRTDRLYAITEELRRAARAGRTSGQLAAALEVSDRTIKRDVSALQQAGSPIWAQPGPGGGYVLDASASLPPVNFSPSQAVAVAVALAALPPGSPFAVDGAAARGKVFDALGPGDRERARDVAGRIWFETPTGAHPRAERRVLRVVEQALLLHLVLAIGYRDSAGRGTHRAVEPVLLARRDGRWFLVAWCRDRAAIRWFRLDRIGQADLMREHYPPRDVAEVGTPPADAAPVLAPTDDGPTLTPDRLRRGGPTERSC</sequence>
<feature type="domain" description="WYL" evidence="3">
    <location>
        <begin position="142"/>
        <end position="208"/>
    </location>
</feature>
<dbReference type="Pfam" id="PF13280">
    <property type="entry name" value="WYL"/>
    <property type="match status" value="1"/>
</dbReference>
<dbReference type="Pfam" id="PF08279">
    <property type="entry name" value="HTH_11"/>
    <property type="match status" value="1"/>
</dbReference>
<evidence type="ECO:0000313" key="4">
    <source>
        <dbReference type="EMBL" id="RYV51141.1"/>
    </source>
</evidence>
<organism evidence="4 5">
    <name type="scientific">Pengzhenrongella frigida</name>
    <dbReference type="NCBI Taxonomy" id="1259133"/>
    <lineage>
        <taxon>Bacteria</taxon>
        <taxon>Bacillati</taxon>
        <taxon>Actinomycetota</taxon>
        <taxon>Actinomycetes</taxon>
        <taxon>Micrococcales</taxon>
        <taxon>Pengzhenrongella</taxon>
    </lineage>
</organism>
<dbReference type="InterPro" id="IPR036388">
    <property type="entry name" value="WH-like_DNA-bd_sf"/>
</dbReference>
<dbReference type="PANTHER" id="PTHR34580">
    <property type="match status" value="1"/>
</dbReference>
<evidence type="ECO:0000256" key="1">
    <source>
        <dbReference type="SAM" id="MobiDB-lite"/>
    </source>
</evidence>
<dbReference type="PANTHER" id="PTHR34580:SF1">
    <property type="entry name" value="PROTEIN PAFC"/>
    <property type="match status" value="1"/>
</dbReference>
<evidence type="ECO:0000313" key="5">
    <source>
        <dbReference type="Proteomes" id="UP000293764"/>
    </source>
</evidence>
<dbReference type="InterPro" id="IPR026881">
    <property type="entry name" value="WYL_dom"/>
</dbReference>
<dbReference type="EMBL" id="SDWW01000021">
    <property type="protein sequence ID" value="RYV51141.1"/>
    <property type="molecule type" value="Genomic_DNA"/>
</dbReference>
<feature type="domain" description="Helix-turn-helix type 11" evidence="2">
    <location>
        <begin position="6"/>
        <end position="62"/>
    </location>
</feature>
<dbReference type="Gene3D" id="1.10.10.10">
    <property type="entry name" value="Winged helix-like DNA-binding domain superfamily/Winged helix DNA-binding domain"/>
    <property type="match status" value="1"/>
</dbReference>
<keyword evidence="5" id="KW-1185">Reference proteome</keyword>
<dbReference type="InterPro" id="IPR013196">
    <property type="entry name" value="HTH_11"/>
</dbReference>
<dbReference type="Proteomes" id="UP000293764">
    <property type="component" value="Unassembled WGS sequence"/>
</dbReference>
<reference evidence="4 5" key="1">
    <citation type="submission" date="2019-01" db="EMBL/GenBank/DDBJ databases">
        <title>Novel species of Cellulomonas.</title>
        <authorList>
            <person name="Liu Q."/>
            <person name="Xin Y.-H."/>
        </authorList>
    </citation>
    <scope>NUCLEOTIDE SEQUENCE [LARGE SCALE GENOMIC DNA]</scope>
    <source>
        <strain evidence="4 5">HLT2-17</strain>
    </source>
</reference>
<dbReference type="SUPFAM" id="SSF46785">
    <property type="entry name" value="Winged helix' DNA-binding domain"/>
    <property type="match status" value="1"/>
</dbReference>